<dbReference type="RefSeq" id="WP_179532676.1">
    <property type="nucleotide sequence ID" value="NZ_BAAAPP010000001.1"/>
</dbReference>
<dbReference type="InterPro" id="IPR013099">
    <property type="entry name" value="K_chnl_dom"/>
</dbReference>
<gene>
    <name evidence="3" type="ORF">BKA05_003593</name>
</gene>
<organism evidence="3 4">
    <name type="scientific">Nocardioides marinus</name>
    <dbReference type="NCBI Taxonomy" id="374514"/>
    <lineage>
        <taxon>Bacteria</taxon>
        <taxon>Bacillati</taxon>
        <taxon>Actinomycetota</taxon>
        <taxon>Actinomycetes</taxon>
        <taxon>Propionibacteriales</taxon>
        <taxon>Nocardioidaceae</taxon>
        <taxon>Nocardioides</taxon>
    </lineage>
</organism>
<dbReference type="Pfam" id="PF07885">
    <property type="entry name" value="Ion_trans_2"/>
    <property type="match status" value="1"/>
</dbReference>
<accession>A0A7Y9YGY3</accession>
<dbReference type="SUPFAM" id="SSF81324">
    <property type="entry name" value="Voltage-gated potassium channels"/>
    <property type="match status" value="1"/>
</dbReference>
<name>A0A7Y9YGY3_9ACTN</name>
<dbReference type="AlphaFoldDB" id="A0A7Y9YGY3"/>
<feature type="transmembrane region" description="Helical" evidence="1">
    <location>
        <begin position="131"/>
        <end position="151"/>
    </location>
</feature>
<evidence type="ECO:0000256" key="1">
    <source>
        <dbReference type="SAM" id="Phobius"/>
    </source>
</evidence>
<feature type="transmembrane region" description="Helical" evidence="1">
    <location>
        <begin position="63"/>
        <end position="86"/>
    </location>
</feature>
<dbReference type="EMBL" id="JACBZI010000001">
    <property type="protein sequence ID" value="NYI12078.1"/>
    <property type="molecule type" value="Genomic_DNA"/>
</dbReference>
<feature type="transmembrane region" description="Helical" evidence="1">
    <location>
        <begin position="106"/>
        <end position="124"/>
    </location>
</feature>
<dbReference type="Proteomes" id="UP000537326">
    <property type="component" value="Unassembled WGS sequence"/>
</dbReference>
<evidence type="ECO:0000259" key="2">
    <source>
        <dbReference type="Pfam" id="PF07885"/>
    </source>
</evidence>
<evidence type="ECO:0000313" key="3">
    <source>
        <dbReference type="EMBL" id="NYI12078.1"/>
    </source>
</evidence>
<keyword evidence="1" id="KW-1133">Transmembrane helix</keyword>
<comment type="caution">
    <text evidence="3">The sequence shown here is derived from an EMBL/GenBank/DDBJ whole genome shotgun (WGS) entry which is preliminary data.</text>
</comment>
<keyword evidence="4" id="KW-1185">Reference proteome</keyword>
<sequence>MSYAEVLLPLAGVLVVGLTLRDVFHTLFHPGGHGGLAAVLGRGTWSALHGLGGRAEQVAGPGAVLLTIAVWMLLIITGFTLVLLPLVPDQVTYGSGSPQGPALLDAAYVSAVTVSTLGFGDVVLQDPALRWLGPLEAVLGFGVLTAAITWITQIYPVLSRRRSLAVDIWSRTGGDGPAEDVDAATAAAWATQLAAVDVDLVQNTETFWFRESDPRLALLPALRRLDAVAEQHAGSAEGRHLARTLAALRETLHAQYGRRGAG</sequence>
<keyword evidence="1" id="KW-0812">Transmembrane</keyword>
<keyword evidence="1" id="KW-0472">Membrane</keyword>
<dbReference type="Gene3D" id="1.10.287.70">
    <property type="match status" value="1"/>
</dbReference>
<proteinExistence type="predicted"/>
<evidence type="ECO:0000313" key="4">
    <source>
        <dbReference type="Proteomes" id="UP000537326"/>
    </source>
</evidence>
<feature type="domain" description="Potassium channel" evidence="2">
    <location>
        <begin position="73"/>
        <end position="153"/>
    </location>
</feature>
<reference evidence="3 4" key="1">
    <citation type="submission" date="2020-07" db="EMBL/GenBank/DDBJ databases">
        <title>Sequencing the genomes of 1000 actinobacteria strains.</title>
        <authorList>
            <person name="Klenk H.-P."/>
        </authorList>
    </citation>
    <scope>NUCLEOTIDE SEQUENCE [LARGE SCALE GENOMIC DNA]</scope>
    <source>
        <strain evidence="3 4">DSM 18248</strain>
    </source>
</reference>
<protein>
    <submittedName>
        <fullName evidence="3">Uncharacterized membrane protein YtjA (UPF0391 family)</fullName>
    </submittedName>
</protein>